<protein>
    <recommendedName>
        <fullName evidence="3">Amidase domain-containing protein</fullName>
    </recommendedName>
</protein>
<evidence type="ECO:0000313" key="1">
    <source>
        <dbReference type="EMBL" id="QJW84289.1"/>
    </source>
</evidence>
<dbReference type="EMBL" id="CP053418">
    <property type="protein sequence ID" value="QJW84289.1"/>
    <property type="molecule type" value="Genomic_DNA"/>
</dbReference>
<dbReference type="Proteomes" id="UP000500826">
    <property type="component" value="Chromosome"/>
</dbReference>
<accession>A0ABX6P438</accession>
<reference evidence="1 2" key="2">
    <citation type="submission" date="2020-05" db="EMBL/GenBank/DDBJ databases">
        <authorList>
            <person name="Khan S.A."/>
            <person name="Jeon C.O."/>
            <person name="Chun B.H."/>
        </authorList>
    </citation>
    <scope>NUCLEOTIDE SEQUENCE [LARGE SCALE GENOMIC DNA]</scope>
    <source>
        <strain evidence="1 2">H242</strain>
    </source>
</reference>
<gene>
    <name evidence="1" type="ORF">HK414_12080</name>
</gene>
<dbReference type="PANTHER" id="PTHR42678:SF34">
    <property type="entry name" value="OS04G0183300 PROTEIN"/>
    <property type="match status" value="1"/>
</dbReference>
<dbReference type="InterPro" id="IPR036928">
    <property type="entry name" value="AS_sf"/>
</dbReference>
<proteinExistence type="predicted"/>
<reference evidence="1 2" key="1">
    <citation type="submission" date="2020-05" db="EMBL/GenBank/DDBJ databases">
        <title>Ramlibacter rhizophilus sp. nov., isolated from rhizosphere soil of national flower Mugunghwa from South Korea.</title>
        <authorList>
            <person name="Zheng-Fei Y."/>
            <person name="Huan T."/>
        </authorList>
    </citation>
    <scope>NUCLEOTIDE SEQUENCE [LARGE SCALE GENOMIC DNA]</scope>
    <source>
        <strain evidence="1 2">H242</strain>
    </source>
</reference>
<sequence length="134" mass="14192">MQSVLEAEAVIGGPDHPTSTERVRNREKLRILVAAKMAELRIDAILYPLQRVLPAKAGERDQPERNGVLSHGTGFPAVTFPGGFSEAGETAPIGVPVGAELLGLDYAEPRLLALAYAFDKAAGVRKPPVSVPAL</sequence>
<dbReference type="SUPFAM" id="SSF75304">
    <property type="entry name" value="Amidase signature (AS) enzymes"/>
    <property type="match status" value="1"/>
</dbReference>
<evidence type="ECO:0008006" key="3">
    <source>
        <dbReference type="Google" id="ProtNLM"/>
    </source>
</evidence>
<evidence type="ECO:0000313" key="2">
    <source>
        <dbReference type="Proteomes" id="UP000500826"/>
    </source>
</evidence>
<dbReference type="Gene3D" id="3.90.1300.10">
    <property type="entry name" value="Amidase signature (AS) domain"/>
    <property type="match status" value="1"/>
</dbReference>
<keyword evidence="2" id="KW-1185">Reference proteome</keyword>
<dbReference type="PANTHER" id="PTHR42678">
    <property type="entry name" value="AMIDASE"/>
    <property type="match status" value="1"/>
</dbReference>
<name>A0ABX6P438_9BURK</name>
<organism evidence="1 2">
    <name type="scientific">Ramlibacter terrae</name>
    <dbReference type="NCBI Taxonomy" id="2732511"/>
    <lineage>
        <taxon>Bacteria</taxon>
        <taxon>Pseudomonadati</taxon>
        <taxon>Pseudomonadota</taxon>
        <taxon>Betaproteobacteria</taxon>
        <taxon>Burkholderiales</taxon>
        <taxon>Comamonadaceae</taxon>
        <taxon>Ramlibacter</taxon>
    </lineage>
</organism>